<keyword evidence="2" id="KW-1185">Reference proteome</keyword>
<dbReference type="AlphaFoldDB" id="A0A9W8HZC3"/>
<reference evidence="1" key="1">
    <citation type="submission" date="2022-07" db="EMBL/GenBank/DDBJ databases">
        <title>Phylogenomic reconstructions and comparative analyses of Kickxellomycotina fungi.</title>
        <authorList>
            <person name="Reynolds N.K."/>
            <person name="Stajich J.E."/>
            <person name="Barry K."/>
            <person name="Grigoriev I.V."/>
            <person name="Crous P."/>
            <person name="Smith M.E."/>
        </authorList>
    </citation>
    <scope>NUCLEOTIDE SEQUENCE</scope>
    <source>
        <strain evidence="1">NRRL 1565</strain>
    </source>
</reference>
<keyword evidence="1" id="KW-0547">Nucleotide-binding</keyword>
<sequence length="131" mass="14392">MVAAVNTGLFVGAVVDRMQDILFTYVHNAKRRQLVLLTKTVATYARHRKAVQRSVVVLACAVLAGRLYRMARHSHAKAETGQRRGAQLDAQFVANMRRLTAIAVPGVLTREATMLAAHTMLLVVRTLLSVA</sequence>
<dbReference type="OrthoDB" id="422637at2759"/>
<evidence type="ECO:0000313" key="1">
    <source>
        <dbReference type="EMBL" id="KAJ2806946.1"/>
    </source>
</evidence>
<organism evidence="1 2">
    <name type="scientific">Coemansia guatemalensis</name>
    <dbReference type="NCBI Taxonomy" id="2761395"/>
    <lineage>
        <taxon>Eukaryota</taxon>
        <taxon>Fungi</taxon>
        <taxon>Fungi incertae sedis</taxon>
        <taxon>Zoopagomycota</taxon>
        <taxon>Kickxellomycotina</taxon>
        <taxon>Kickxellomycetes</taxon>
        <taxon>Kickxellales</taxon>
        <taxon>Kickxellaceae</taxon>
        <taxon>Coemansia</taxon>
    </lineage>
</organism>
<accession>A0A9W8HZC3</accession>
<feature type="non-terminal residue" evidence="1">
    <location>
        <position position="131"/>
    </location>
</feature>
<gene>
    <name evidence="1" type="primary">PXA2_2</name>
    <name evidence="1" type="ORF">H4R20_001482</name>
</gene>
<dbReference type="EMBL" id="JANBUO010000148">
    <property type="protein sequence ID" value="KAJ2806946.1"/>
    <property type="molecule type" value="Genomic_DNA"/>
</dbReference>
<name>A0A9W8HZC3_9FUNG</name>
<keyword evidence="1" id="KW-0067">ATP-binding</keyword>
<proteinExistence type="predicted"/>
<dbReference type="Proteomes" id="UP001140094">
    <property type="component" value="Unassembled WGS sequence"/>
</dbReference>
<evidence type="ECO:0000313" key="2">
    <source>
        <dbReference type="Proteomes" id="UP001140094"/>
    </source>
</evidence>
<dbReference type="GO" id="GO:0005524">
    <property type="term" value="F:ATP binding"/>
    <property type="evidence" value="ECO:0007669"/>
    <property type="project" value="UniProtKB-KW"/>
</dbReference>
<comment type="caution">
    <text evidence="1">The sequence shown here is derived from an EMBL/GenBank/DDBJ whole genome shotgun (WGS) entry which is preliminary data.</text>
</comment>
<protein>
    <submittedName>
        <fullName evidence="1">ATP-binding cassette long-chain fatty acid transporter pxa2</fullName>
    </submittedName>
</protein>